<keyword evidence="3" id="KW-1185">Reference proteome</keyword>
<proteinExistence type="predicted"/>
<evidence type="ECO:0000313" key="2">
    <source>
        <dbReference type="EMBL" id="KZT66381.1"/>
    </source>
</evidence>
<dbReference type="Proteomes" id="UP000076727">
    <property type="component" value="Unassembled WGS sequence"/>
</dbReference>
<evidence type="ECO:0000256" key="1">
    <source>
        <dbReference type="SAM" id="MobiDB-lite"/>
    </source>
</evidence>
<evidence type="ECO:0000313" key="3">
    <source>
        <dbReference type="Proteomes" id="UP000076727"/>
    </source>
</evidence>
<dbReference type="EMBL" id="KV429090">
    <property type="protein sequence ID" value="KZT66381.1"/>
    <property type="molecule type" value="Genomic_DNA"/>
</dbReference>
<gene>
    <name evidence="2" type="ORF">DAEQUDRAFT_457633</name>
</gene>
<accession>A0A165N167</accession>
<feature type="region of interest" description="Disordered" evidence="1">
    <location>
        <begin position="83"/>
        <end position="102"/>
    </location>
</feature>
<dbReference type="AlphaFoldDB" id="A0A165N167"/>
<name>A0A165N167_9APHY</name>
<protein>
    <submittedName>
        <fullName evidence="2">Uncharacterized protein</fullName>
    </submittedName>
</protein>
<reference evidence="2 3" key="1">
    <citation type="journal article" date="2016" name="Mol. Biol. Evol.">
        <title>Comparative Genomics of Early-Diverging Mushroom-Forming Fungi Provides Insights into the Origins of Lignocellulose Decay Capabilities.</title>
        <authorList>
            <person name="Nagy L.G."/>
            <person name="Riley R."/>
            <person name="Tritt A."/>
            <person name="Adam C."/>
            <person name="Daum C."/>
            <person name="Floudas D."/>
            <person name="Sun H."/>
            <person name="Yadav J.S."/>
            <person name="Pangilinan J."/>
            <person name="Larsson K.H."/>
            <person name="Matsuura K."/>
            <person name="Barry K."/>
            <person name="Labutti K."/>
            <person name="Kuo R."/>
            <person name="Ohm R.A."/>
            <person name="Bhattacharya S.S."/>
            <person name="Shirouzu T."/>
            <person name="Yoshinaga Y."/>
            <person name="Martin F.M."/>
            <person name="Grigoriev I.V."/>
            <person name="Hibbett D.S."/>
        </authorList>
    </citation>
    <scope>NUCLEOTIDE SEQUENCE [LARGE SCALE GENOMIC DNA]</scope>
    <source>
        <strain evidence="2 3">L-15889</strain>
    </source>
</reference>
<sequence>MMRDLLELVNIVALSVLLFEALRFSYSFCIAGRYQWDSGASYGPVATEMRWIDSDRVSTIRSGLSFISVHTWHRPSPTLTTYRTDSGARASSNTDSETFYEF</sequence>
<organism evidence="2 3">
    <name type="scientific">Daedalea quercina L-15889</name>
    <dbReference type="NCBI Taxonomy" id="1314783"/>
    <lineage>
        <taxon>Eukaryota</taxon>
        <taxon>Fungi</taxon>
        <taxon>Dikarya</taxon>
        <taxon>Basidiomycota</taxon>
        <taxon>Agaricomycotina</taxon>
        <taxon>Agaricomycetes</taxon>
        <taxon>Polyporales</taxon>
        <taxon>Fomitopsis</taxon>
    </lineage>
</organism>